<evidence type="ECO:0000313" key="2">
    <source>
        <dbReference type="EMBL" id="KAL2039537.1"/>
    </source>
</evidence>
<evidence type="ECO:0008006" key="4">
    <source>
        <dbReference type="Google" id="ProtNLM"/>
    </source>
</evidence>
<reference evidence="2 3" key="1">
    <citation type="submission" date="2024-09" db="EMBL/GenBank/DDBJ databases">
        <title>Rethinking Asexuality: The Enigmatic Case of Functional Sexual Genes in Lepraria (Stereocaulaceae).</title>
        <authorList>
            <person name="Doellman M."/>
            <person name="Sun Y."/>
            <person name="Barcenas-Pena A."/>
            <person name="Lumbsch H.T."/>
            <person name="Grewe F."/>
        </authorList>
    </citation>
    <scope>NUCLEOTIDE SEQUENCE [LARGE SCALE GENOMIC DNA]</scope>
    <source>
        <strain evidence="2 3">Mercado 3170</strain>
    </source>
</reference>
<sequence length="122" mass="13884">MAAYEELETEIFCVDAAHHIYMHVFGGVYADLDTECLRPYDSMFERYNTSTTPHNAITLSSDASSSLKNEAEKSSIVKDRTSLKLRNKSQYVARERKTFLGRMGTDEEFPPLNTPRVDDVNP</sequence>
<comment type="caution">
    <text evidence="2">The sequence shown here is derived from an EMBL/GenBank/DDBJ whole genome shotgun (WGS) entry which is preliminary data.</text>
</comment>
<gene>
    <name evidence="2" type="ORF">N7G274_007809</name>
</gene>
<evidence type="ECO:0000313" key="3">
    <source>
        <dbReference type="Proteomes" id="UP001590950"/>
    </source>
</evidence>
<dbReference type="Gene3D" id="3.90.550.20">
    <property type="match status" value="1"/>
</dbReference>
<feature type="region of interest" description="Disordered" evidence="1">
    <location>
        <begin position="102"/>
        <end position="122"/>
    </location>
</feature>
<proteinExistence type="predicted"/>
<accession>A0ABR4A0S0</accession>
<evidence type="ECO:0000256" key="1">
    <source>
        <dbReference type="SAM" id="MobiDB-lite"/>
    </source>
</evidence>
<keyword evidence="3" id="KW-1185">Reference proteome</keyword>
<dbReference type="Proteomes" id="UP001590950">
    <property type="component" value="Unassembled WGS sequence"/>
</dbReference>
<dbReference type="EMBL" id="JBEFKJ010000025">
    <property type="protein sequence ID" value="KAL2039537.1"/>
    <property type="molecule type" value="Genomic_DNA"/>
</dbReference>
<name>A0ABR4A0S0_9LECA</name>
<organism evidence="2 3">
    <name type="scientific">Stereocaulon virgatum</name>
    <dbReference type="NCBI Taxonomy" id="373712"/>
    <lineage>
        <taxon>Eukaryota</taxon>
        <taxon>Fungi</taxon>
        <taxon>Dikarya</taxon>
        <taxon>Ascomycota</taxon>
        <taxon>Pezizomycotina</taxon>
        <taxon>Lecanoromycetes</taxon>
        <taxon>OSLEUM clade</taxon>
        <taxon>Lecanoromycetidae</taxon>
        <taxon>Lecanorales</taxon>
        <taxon>Lecanorineae</taxon>
        <taxon>Stereocaulaceae</taxon>
        <taxon>Stereocaulon</taxon>
    </lineage>
</organism>
<protein>
    <recommendedName>
        <fullName evidence="4">Glycosyltransferase family 32 protein</fullName>
    </recommendedName>
</protein>